<dbReference type="EMBL" id="JAJEQN010000009">
    <property type="protein sequence ID" value="MCC2221028.1"/>
    <property type="molecule type" value="Genomic_DNA"/>
</dbReference>
<reference evidence="4 5" key="1">
    <citation type="submission" date="2021-10" db="EMBL/GenBank/DDBJ databases">
        <title>Anaerobic single-cell dispensing facilitates the cultivation of human gut bacteria.</title>
        <authorList>
            <person name="Afrizal A."/>
        </authorList>
    </citation>
    <scope>NUCLEOTIDE SEQUENCE [LARGE SCALE GENOMIC DNA]</scope>
    <source>
        <strain evidence="4 5">CLA-AA-H224</strain>
    </source>
</reference>
<dbReference type="SUPFAM" id="SSF52540">
    <property type="entry name" value="P-loop containing nucleoside triphosphate hydrolases"/>
    <property type="match status" value="1"/>
</dbReference>
<dbReference type="PANTHER" id="PTHR20953">
    <property type="entry name" value="KINASE-RELATED"/>
    <property type="match status" value="1"/>
</dbReference>
<evidence type="ECO:0000313" key="5">
    <source>
        <dbReference type="Proteomes" id="UP001198200"/>
    </source>
</evidence>
<dbReference type="AlphaFoldDB" id="A0AAE3E2M1"/>
<evidence type="ECO:0000313" key="4">
    <source>
        <dbReference type="EMBL" id="MCC2221028.1"/>
    </source>
</evidence>
<evidence type="ECO:0000259" key="3">
    <source>
        <dbReference type="Pfam" id="PF19568"/>
    </source>
</evidence>
<dbReference type="Gene3D" id="3.40.50.300">
    <property type="entry name" value="P-loop containing nucleotide triphosphate hydrolases"/>
    <property type="match status" value="1"/>
</dbReference>
<keyword evidence="5" id="KW-1185">Reference proteome</keyword>
<evidence type="ECO:0000256" key="2">
    <source>
        <dbReference type="ARBA" id="ARBA00022840"/>
    </source>
</evidence>
<name>A0AAE3E2M1_9FIRM</name>
<gene>
    <name evidence="4" type="ORF">LKD48_05115</name>
</gene>
<dbReference type="InterPro" id="IPR027417">
    <property type="entry name" value="P-loop_NTPase"/>
</dbReference>
<dbReference type="Proteomes" id="UP001198200">
    <property type="component" value="Unassembled WGS sequence"/>
</dbReference>
<dbReference type="PANTHER" id="PTHR20953:SF3">
    <property type="entry name" value="P-LOOP CONTAINING NUCLEOSIDE TRIPHOSPHATE HYDROLASES SUPERFAMILY PROTEIN"/>
    <property type="match status" value="1"/>
</dbReference>
<organism evidence="4 5">
    <name type="scientific">Anthropogastromicrobium aceti</name>
    <dbReference type="NCBI Taxonomy" id="2981768"/>
    <lineage>
        <taxon>Bacteria</taxon>
        <taxon>Bacillati</taxon>
        <taxon>Bacillota</taxon>
        <taxon>Clostridia</taxon>
        <taxon>Lachnospirales</taxon>
        <taxon>Lachnospiraceae</taxon>
        <taxon>Anthropogastromicrobium</taxon>
    </lineage>
</organism>
<protein>
    <submittedName>
        <fullName evidence="4">Stage III sporulation protein AA</fullName>
    </submittedName>
</protein>
<comment type="caution">
    <text evidence="4">The sequence shown here is derived from an EMBL/GenBank/DDBJ whole genome shotgun (WGS) entry which is preliminary data.</text>
</comment>
<sequence>MQTDAIWQILPQSIKEALKKGGISLDSFEEIRIRTQRPVSVRRKMNLFYLNQNGSLTKTLSPEMSLVISSKAEMEQILLNASRFSVYAAEEQIRQGYLTIQGGHRIGICGEVILSDGKLQGIRKISSYNIRMAREVRGCAREIYPWLWEKERFLDTLIVSPPGLGKTTLLRDLVRLISDGTGIHRPLTTSLADERGEVAACISGIPQNDVGQNTDVMDGGSKTDTMIMLLRTMAPQVLAADEAGGEEDIKIFIQAKKWGTALLTTAHGTIKQHLFDQKISGLFSRYIEIQIDNDCSRNVLIYDQNRQLMTTVEIERSYE</sequence>
<proteinExistence type="predicted"/>
<dbReference type="InterPro" id="IPR045735">
    <property type="entry name" value="Spore_III_AA_AAA+_ATPase"/>
</dbReference>
<keyword evidence="1" id="KW-0547">Nucleotide-binding</keyword>
<accession>A0AAE3E2M1</accession>
<evidence type="ECO:0000256" key="1">
    <source>
        <dbReference type="ARBA" id="ARBA00022741"/>
    </source>
</evidence>
<dbReference type="RefSeq" id="WP_308731413.1">
    <property type="nucleotide sequence ID" value="NZ_JAJEQN010000009.1"/>
</dbReference>
<dbReference type="GO" id="GO:0005524">
    <property type="term" value="F:ATP binding"/>
    <property type="evidence" value="ECO:0007669"/>
    <property type="project" value="UniProtKB-KW"/>
</dbReference>
<keyword evidence="2" id="KW-0067">ATP-binding</keyword>
<feature type="domain" description="Stage III sporulation protein AA AAA+ ATPase" evidence="3">
    <location>
        <begin position="3"/>
        <end position="305"/>
    </location>
</feature>
<dbReference type="Pfam" id="PF19568">
    <property type="entry name" value="Spore_III_AA"/>
    <property type="match status" value="1"/>
</dbReference>